<reference evidence="2" key="1">
    <citation type="submission" date="2016-06" db="EMBL/GenBank/DDBJ databases">
        <title>Parallel loss of symbiosis genes in relatives of nitrogen-fixing non-legume Parasponia.</title>
        <authorList>
            <person name="Van Velzen R."/>
            <person name="Holmer R."/>
            <person name="Bu F."/>
            <person name="Rutten L."/>
            <person name="Van Zeijl A."/>
            <person name="Liu W."/>
            <person name="Santuari L."/>
            <person name="Cao Q."/>
            <person name="Sharma T."/>
            <person name="Shen D."/>
            <person name="Roswanjaya Y."/>
            <person name="Wardhani T."/>
            <person name="Kalhor M.S."/>
            <person name="Jansen J."/>
            <person name="Van den Hoogen J."/>
            <person name="Gungor B."/>
            <person name="Hartog M."/>
            <person name="Hontelez J."/>
            <person name="Verver J."/>
            <person name="Yang W.-C."/>
            <person name="Schijlen E."/>
            <person name="Repin R."/>
            <person name="Schilthuizen M."/>
            <person name="Schranz E."/>
            <person name="Heidstra R."/>
            <person name="Miyata K."/>
            <person name="Fedorova E."/>
            <person name="Kohlen W."/>
            <person name="Bisseling T."/>
            <person name="Smit S."/>
            <person name="Geurts R."/>
        </authorList>
    </citation>
    <scope>NUCLEOTIDE SEQUENCE [LARGE SCALE GENOMIC DNA]</scope>
    <source>
        <strain evidence="2">cv. WU1-14</strain>
    </source>
</reference>
<accession>A0A2P5ADS7</accession>
<dbReference type="AlphaFoldDB" id="A0A2P5ADS7"/>
<name>A0A2P5ADS7_PARAD</name>
<dbReference type="PANTHER" id="PTHR10775:SF185">
    <property type="entry name" value="OS08G0208400 PROTEIN"/>
    <property type="match status" value="1"/>
</dbReference>
<comment type="caution">
    <text evidence="1">The sequence shown here is derived from an EMBL/GenBank/DDBJ whole genome shotgun (WGS) entry which is preliminary data.</text>
</comment>
<dbReference type="OrthoDB" id="1166180at2759"/>
<proteinExistence type="predicted"/>
<evidence type="ECO:0000313" key="2">
    <source>
        <dbReference type="Proteomes" id="UP000237105"/>
    </source>
</evidence>
<protein>
    <submittedName>
        <fullName evidence="1">Uncharacterized protein</fullName>
    </submittedName>
</protein>
<dbReference type="Proteomes" id="UP000237105">
    <property type="component" value="Unassembled WGS sequence"/>
</dbReference>
<keyword evidence="2" id="KW-1185">Reference proteome</keyword>
<dbReference type="PANTHER" id="PTHR10775">
    <property type="entry name" value="OS08G0208400 PROTEIN"/>
    <property type="match status" value="1"/>
</dbReference>
<organism evidence="1 2">
    <name type="scientific">Parasponia andersonii</name>
    <name type="common">Sponia andersonii</name>
    <dbReference type="NCBI Taxonomy" id="3476"/>
    <lineage>
        <taxon>Eukaryota</taxon>
        <taxon>Viridiplantae</taxon>
        <taxon>Streptophyta</taxon>
        <taxon>Embryophyta</taxon>
        <taxon>Tracheophyta</taxon>
        <taxon>Spermatophyta</taxon>
        <taxon>Magnoliopsida</taxon>
        <taxon>eudicotyledons</taxon>
        <taxon>Gunneridae</taxon>
        <taxon>Pentapetalae</taxon>
        <taxon>rosids</taxon>
        <taxon>fabids</taxon>
        <taxon>Rosales</taxon>
        <taxon>Cannabaceae</taxon>
        <taxon>Parasponia</taxon>
    </lineage>
</organism>
<dbReference type="EMBL" id="JXTB01000647">
    <property type="protein sequence ID" value="PON34688.1"/>
    <property type="molecule type" value="Genomic_DNA"/>
</dbReference>
<sequence length="134" mass="15465">MHIEKNMCDSVLGTLLSIEGKSKDTDKARLDFADMNIRKELHLYKVGNKWKKPHASYTLSRGERKKFCQFIKSVQFPDGFASNLAKNVSETEDKISGLKSHDSHVLFQRLLPAGIRPYLKKEIQEIITELCFFF</sequence>
<gene>
    <name evidence="1" type="ORF">PanWU01x14_342400</name>
</gene>
<evidence type="ECO:0000313" key="1">
    <source>
        <dbReference type="EMBL" id="PON34688.1"/>
    </source>
</evidence>